<reference evidence="2 3" key="1">
    <citation type="submission" date="2020-07" db="EMBL/GenBank/DDBJ databases">
        <title>Halosimplex litoreum sp. nov. and Halosimplex rubrum sp. nov., isolated from different salt environments.</title>
        <authorList>
            <person name="Cui H."/>
        </authorList>
    </citation>
    <scope>NUCLEOTIDE SEQUENCE [LARGE SCALE GENOMIC DNA]</scope>
    <source>
        <strain evidence="2 3">R2</strain>
    </source>
</reference>
<evidence type="ECO:0000256" key="1">
    <source>
        <dbReference type="SAM" id="MobiDB-lite"/>
    </source>
</evidence>
<dbReference type="GeneID" id="56082226"/>
<dbReference type="Pfam" id="PF24033">
    <property type="entry name" value="DUF7342"/>
    <property type="match status" value="1"/>
</dbReference>
<dbReference type="SUPFAM" id="SSF46785">
    <property type="entry name" value="Winged helix' DNA-binding domain"/>
    <property type="match status" value="1"/>
</dbReference>
<dbReference type="InterPro" id="IPR036390">
    <property type="entry name" value="WH_DNA-bd_sf"/>
</dbReference>
<dbReference type="InterPro" id="IPR036388">
    <property type="entry name" value="WH-like_DNA-bd_sf"/>
</dbReference>
<organism evidence="2 3">
    <name type="scientific">Halosimplex pelagicum</name>
    <dbReference type="NCBI Taxonomy" id="869886"/>
    <lineage>
        <taxon>Archaea</taxon>
        <taxon>Methanobacteriati</taxon>
        <taxon>Methanobacteriota</taxon>
        <taxon>Stenosarchaea group</taxon>
        <taxon>Halobacteria</taxon>
        <taxon>Halobacteriales</taxon>
        <taxon>Haloarculaceae</taxon>
        <taxon>Halosimplex</taxon>
    </lineage>
</organism>
<sequence length="178" mass="20066">MSGFGPDPSDDAIETERDEWAQSQDTRGRIRTVVTGLREPTTAAAVSDQAECSTNAARKHLNDLSDLGVVRRIKRGGTTRYVRNESYFRWRKANELASTNTVDALLDELADLEAREEAYRTQFDAAVPDDVELPADGPHDEIERQLEILSEWETVREAIDRHKQALQIARNEDDRAAV</sequence>
<keyword evidence="3" id="KW-1185">Reference proteome</keyword>
<dbReference type="Gene3D" id="1.10.10.10">
    <property type="entry name" value="Winged helix-like DNA-binding domain superfamily/Winged helix DNA-binding domain"/>
    <property type="match status" value="1"/>
</dbReference>
<dbReference type="RefSeq" id="WP_179921162.1">
    <property type="nucleotide sequence ID" value="NZ_CP058909.1"/>
</dbReference>
<protein>
    <submittedName>
        <fullName evidence="2">Transcriptional regulator</fullName>
    </submittedName>
</protein>
<gene>
    <name evidence="2" type="ORF">HZS54_06515</name>
</gene>
<dbReference type="InterPro" id="IPR055766">
    <property type="entry name" value="DUF7342"/>
</dbReference>
<evidence type="ECO:0000313" key="2">
    <source>
        <dbReference type="EMBL" id="QLH81303.1"/>
    </source>
</evidence>
<name>A0A7D5P5I1_9EURY</name>
<accession>A0A7D5P5I1</accession>
<evidence type="ECO:0000313" key="3">
    <source>
        <dbReference type="Proteomes" id="UP000509346"/>
    </source>
</evidence>
<proteinExistence type="predicted"/>
<dbReference type="AlphaFoldDB" id="A0A7D5P5I1"/>
<dbReference type="Proteomes" id="UP000509346">
    <property type="component" value="Chromosome"/>
</dbReference>
<dbReference type="KEGG" id="hpel:HZS54_06515"/>
<dbReference type="OrthoDB" id="240032at2157"/>
<dbReference type="EMBL" id="CP058909">
    <property type="protein sequence ID" value="QLH81303.1"/>
    <property type="molecule type" value="Genomic_DNA"/>
</dbReference>
<feature type="region of interest" description="Disordered" evidence="1">
    <location>
        <begin position="1"/>
        <end position="28"/>
    </location>
</feature>